<name>A0A8S2S5P1_9BILA</name>
<proteinExistence type="predicted"/>
<dbReference type="EMBL" id="CAJOBH010018213">
    <property type="protein sequence ID" value="CAF4204357.1"/>
    <property type="molecule type" value="Genomic_DNA"/>
</dbReference>
<protein>
    <submittedName>
        <fullName evidence="1">Uncharacterized protein</fullName>
    </submittedName>
</protein>
<feature type="non-terminal residue" evidence="1">
    <location>
        <position position="40"/>
    </location>
</feature>
<evidence type="ECO:0000313" key="1">
    <source>
        <dbReference type="EMBL" id="CAF4204357.1"/>
    </source>
</evidence>
<sequence length="40" mass="4723">MFRLTTWPEVRIPVANAFLSQGHRTVSTNKVHSKDDWLRQ</sequence>
<dbReference type="Proteomes" id="UP000681967">
    <property type="component" value="Unassembled WGS sequence"/>
</dbReference>
<reference evidence="1" key="1">
    <citation type="submission" date="2021-02" db="EMBL/GenBank/DDBJ databases">
        <authorList>
            <person name="Nowell W R."/>
        </authorList>
    </citation>
    <scope>NUCLEOTIDE SEQUENCE</scope>
</reference>
<organism evidence="1 2">
    <name type="scientific">Rotaria magnacalcarata</name>
    <dbReference type="NCBI Taxonomy" id="392030"/>
    <lineage>
        <taxon>Eukaryota</taxon>
        <taxon>Metazoa</taxon>
        <taxon>Spiralia</taxon>
        <taxon>Gnathifera</taxon>
        <taxon>Rotifera</taxon>
        <taxon>Eurotatoria</taxon>
        <taxon>Bdelloidea</taxon>
        <taxon>Philodinida</taxon>
        <taxon>Philodinidae</taxon>
        <taxon>Rotaria</taxon>
    </lineage>
</organism>
<dbReference type="AlphaFoldDB" id="A0A8S2S5P1"/>
<evidence type="ECO:0000313" key="2">
    <source>
        <dbReference type="Proteomes" id="UP000681967"/>
    </source>
</evidence>
<gene>
    <name evidence="1" type="ORF">BYL167_LOCUS23782</name>
</gene>
<comment type="caution">
    <text evidence="1">The sequence shown here is derived from an EMBL/GenBank/DDBJ whole genome shotgun (WGS) entry which is preliminary data.</text>
</comment>
<accession>A0A8S2S5P1</accession>